<gene>
    <name evidence="2" type="ORF">BDQ12DRAFT_730015</name>
</gene>
<name>A0A5C3LD91_9AGAR</name>
<dbReference type="Proteomes" id="UP000308652">
    <property type="component" value="Unassembled WGS sequence"/>
</dbReference>
<feature type="region of interest" description="Disordered" evidence="1">
    <location>
        <begin position="97"/>
        <end position="116"/>
    </location>
</feature>
<evidence type="ECO:0000313" key="3">
    <source>
        <dbReference type="Proteomes" id="UP000308652"/>
    </source>
</evidence>
<proteinExistence type="predicted"/>
<evidence type="ECO:0000256" key="1">
    <source>
        <dbReference type="SAM" id="MobiDB-lite"/>
    </source>
</evidence>
<dbReference type="OrthoDB" id="3069879at2759"/>
<sequence>MEAMVKAAWVGKTIQKPLFAAFVSPSFYGSHYKPNFENINKFPQMLLWLKGSDDAPDDLETWGLKKPTYTFADLTCFIKNQGTINPDEIMKKSYKFKSKSKDTDIKEKKEKKGNQR</sequence>
<organism evidence="2 3">
    <name type="scientific">Crucibulum laeve</name>
    <dbReference type="NCBI Taxonomy" id="68775"/>
    <lineage>
        <taxon>Eukaryota</taxon>
        <taxon>Fungi</taxon>
        <taxon>Dikarya</taxon>
        <taxon>Basidiomycota</taxon>
        <taxon>Agaricomycotina</taxon>
        <taxon>Agaricomycetes</taxon>
        <taxon>Agaricomycetidae</taxon>
        <taxon>Agaricales</taxon>
        <taxon>Agaricineae</taxon>
        <taxon>Nidulariaceae</taxon>
        <taxon>Crucibulum</taxon>
    </lineage>
</organism>
<evidence type="ECO:0000313" key="2">
    <source>
        <dbReference type="EMBL" id="TFK31014.1"/>
    </source>
</evidence>
<dbReference type="EMBL" id="ML214039">
    <property type="protein sequence ID" value="TFK31014.1"/>
    <property type="molecule type" value="Genomic_DNA"/>
</dbReference>
<keyword evidence="3" id="KW-1185">Reference proteome</keyword>
<feature type="compositionally biased region" description="Basic and acidic residues" evidence="1">
    <location>
        <begin position="99"/>
        <end position="116"/>
    </location>
</feature>
<accession>A0A5C3LD91</accession>
<dbReference type="AlphaFoldDB" id="A0A5C3LD91"/>
<protein>
    <submittedName>
        <fullName evidence="2">Uncharacterized protein</fullName>
    </submittedName>
</protein>
<reference evidence="2 3" key="1">
    <citation type="journal article" date="2019" name="Nat. Ecol. Evol.">
        <title>Megaphylogeny resolves global patterns of mushroom evolution.</title>
        <authorList>
            <person name="Varga T."/>
            <person name="Krizsan K."/>
            <person name="Foldi C."/>
            <person name="Dima B."/>
            <person name="Sanchez-Garcia M."/>
            <person name="Sanchez-Ramirez S."/>
            <person name="Szollosi G.J."/>
            <person name="Szarkandi J.G."/>
            <person name="Papp V."/>
            <person name="Albert L."/>
            <person name="Andreopoulos W."/>
            <person name="Angelini C."/>
            <person name="Antonin V."/>
            <person name="Barry K.W."/>
            <person name="Bougher N.L."/>
            <person name="Buchanan P."/>
            <person name="Buyck B."/>
            <person name="Bense V."/>
            <person name="Catcheside P."/>
            <person name="Chovatia M."/>
            <person name="Cooper J."/>
            <person name="Damon W."/>
            <person name="Desjardin D."/>
            <person name="Finy P."/>
            <person name="Geml J."/>
            <person name="Haridas S."/>
            <person name="Hughes K."/>
            <person name="Justo A."/>
            <person name="Karasinski D."/>
            <person name="Kautmanova I."/>
            <person name="Kiss B."/>
            <person name="Kocsube S."/>
            <person name="Kotiranta H."/>
            <person name="LaButti K.M."/>
            <person name="Lechner B.E."/>
            <person name="Liimatainen K."/>
            <person name="Lipzen A."/>
            <person name="Lukacs Z."/>
            <person name="Mihaltcheva S."/>
            <person name="Morgado L.N."/>
            <person name="Niskanen T."/>
            <person name="Noordeloos M.E."/>
            <person name="Ohm R.A."/>
            <person name="Ortiz-Santana B."/>
            <person name="Ovrebo C."/>
            <person name="Racz N."/>
            <person name="Riley R."/>
            <person name="Savchenko A."/>
            <person name="Shiryaev A."/>
            <person name="Soop K."/>
            <person name="Spirin V."/>
            <person name="Szebenyi C."/>
            <person name="Tomsovsky M."/>
            <person name="Tulloss R.E."/>
            <person name="Uehling J."/>
            <person name="Grigoriev I.V."/>
            <person name="Vagvolgyi C."/>
            <person name="Papp T."/>
            <person name="Martin F.M."/>
            <person name="Miettinen O."/>
            <person name="Hibbett D.S."/>
            <person name="Nagy L.G."/>
        </authorList>
    </citation>
    <scope>NUCLEOTIDE SEQUENCE [LARGE SCALE GENOMIC DNA]</scope>
    <source>
        <strain evidence="2 3">CBS 166.37</strain>
    </source>
</reference>